<dbReference type="GO" id="GO:0006535">
    <property type="term" value="P:cysteine biosynthetic process from serine"/>
    <property type="evidence" value="ECO:0007669"/>
    <property type="project" value="UniProtKB-UniRule"/>
</dbReference>
<dbReference type="NCBIfam" id="TIGR01139">
    <property type="entry name" value="cysK"/>
    <property type="match status" value="1"/>
</dbReference>
<feature type="binding site" evidence="10">
    <location>
        <begin position="178"/>
        <end position="182"/>
    </location>
    <ligand>
        <name>pyridoxal 5'-phosphate</name>
        <dbReference type="ChEBI" id="CHEBI:597326"/>
    </ligand>
</feature>
<keyword evidence="8 12" id="KW-0198">Cysteine biosynthesis</keyword>
<reference evidence="14 15" key="1">
    <citation type="submission" date="2015-01" db="EMBL/GenBank/DDBJ databases">
        <title>Desulfovibrio sp. JC271 draft genome sequence.</title>
        <authorList>
            <person name="Shivani Y."/>
            <person name="Subhash Y."/>
            <person name="Sasikala C."/>
            <person name="Ramana C.V."/>
        </authorList>
    </citation>
    <scope>NUCLEOTIDE SEQUENCE [LARGE SCALE GENOMIC DNA]</scope>
    <source>
        <strain evidence="14 15">JC271</strain>
    </source>
</reference>
<dbReference type="PROSITE" id="PS00901">
    <property type="entry name" value="CYS_SYNTHASE"/>
    <property type="match status" value="1"/>
</dbReference>
<dbReference type="GO" id="GO:0004124">
    <property type="term" value="F:cysteine synthase activity"/>
    <property type="evidence" value="ECO:0007669"/>
    <property type="project" value="UniProtKB-UniRule"/>
</dbReference>
<dbReference type="OrthoDB" id="9815130at2"/>
<evidence type="ECO:0000256" key="6">
    <source>
        <dbReference type="ARBA" id="ARBA00022679"/>
    </source>
</evidence>
<gene>
    <name evidence="14" type="ORF">SP90_02260</name>
</gene>
<evidence type="ECO:0000256" key="12">
    <source>
        <dbReference type="RuleBase" id="RU003985"/>
    </source>
</evidence>
<dbReference type="GO" id="GO:0005737">
    <property type="term" value="C:cytoplasm"/>
    <property type="evidence" value="ECO:0007669"/>
    <property type="project" value="UniProtKB-ARBA"/>
</dbReference>
<dbReference type="InterPro" id="IPR036052">
    <property type="entry name" value="TrpB-like_PALP_sf"/>
</dbReference>
<evidence type="ECO:0000313" key="14">
    <source>
        <dbReference type="EMBL" id="OBQ56899.1"/>
    </source>
</evidence>
<dbReference type="RefSeq" id="WP_066852117.1">
    <property type="nucleotide sequence ID" value="NZ_JXMS01000002.1"/>
</dbReference>
<proteinExistence type="inferred from homology"/>
<dbReference type="InterPro" id="IPR050214">
    <property type="entry name" value="Cys_Synth/Cystath_Beta-Synth"/>
</dbReference>
<dbReference type="Gene3D" id="3.40.50.1100">
    <property type="match status" value="2"/>
</dbReference>
<keyword evidence="7 10" id="KW-0663">Pyridoxal phosphate</keyword>
<name>A0A1B7XN33_9BACT</name>
<evidence type="ECO:0000259" key="13">
    <source>
        <dbReference type="Pfam" id="PF00291"/>
    </source>
</evidence>
<evidence type="ECO:0000256" key="11">
    <source>
        <dbReference type="PIRSR" id="PIRSR605856-51"/>
    </source>
</evidence>
<evidence type="ECO:0000256" key="10">
    <source>
        <dbReference type="PIRSR" id="PIRSR605856-50"/>
    </source>
</evidence>
<dbReference type="SUPFAM" id="SSF53686">
    <property type="entry name" value="Tryptophan synthase beta subunit-like PLP-dependent enzymes"/>
    <property type="match status" value="1"/>
</dbReference>
<evidence type="ECO:0000256" key="4">
    <source>
        <dbReference type="ARBA" id="ARBA00012681"/>
    </source>
</evidence>
<dbReference type="PATRIC" id="fig|1560234.3.peg.1340"/>
<comment type="similarity">
    <text evidence="3 12">Belongs to the cysteine synthase/cystathionine beta-synthase family.</text>
</comment>
<dbReference type="Proteomes" id="UP000091979">
    <property type="component" value="Unassembled WGS sequence"/>
</dbReference>
<evidence type="ECO:0000256" key="7">
    <source>
        <dbReference type="ARBA" id="ARBA00022898"/>
    </source>
</evidence>
<comment type="caution">
    <text evidence="14">The sequence shown here is derived from an EMBL/GenBank/DDBJ whole genome shotgun (WGS) entry which is preliminary data.</text>
</comment>
<organism evidence="14 15">
    <name type="scientific">Halodesulfovibrio spirochaetisodalis</name>
    <dbReference type="NCBI Taxonomy" id="1560234"/>
    <lineage>
        <taxon>Bacteria</taxon>
        <taxon>Pseudomonadati</taxon>
        <taxon>Thermodesulfobacteriota</taxon>
        <taxon>Desulfovibrionia</taxon>
        <taxon>Desulfovibrionales</taxon>
        <taxon>Desulfovibrionaceae</taxon>
        <taxon>Halodesulfovibrio</taxon>
    </lineage>
</organism>
<feature type="binding site" evidence="10">
    <location>
        <position position="74"/>
    </location>
    <ligand>
        <name>pyridoxal 5'-phosphate</name>
        <dbReference type="ChEBI" id="CHEBI:597326"/>
    </ligand>
</feature>
<accession>A0A1B7XN33</accession>
<feature type="binding site" evidence="10">
    <location>
        <position position="266"/>
    </location>
    <ligand>
        <name>pyridoxal 5'-phosphate</name>
        <dbReference type="ChEBI" id="CHEBI:597326"/>
    </ligand>
</feature>
<dbReference type="InterPro" id="IPR001926">
    <property type="entry name" value="TrpB-like_PALP"/>
</dbReference>
<comment type="pathway">
    <text evidence="2">Amino-acid biosynthesis; L-cysteine biosynthesis; L-cysteine from L-serine: step 2/2.</text>
</comment>
<keyword evidence="15" id="KW-1185">Reference proteome</keyword>
<protein>
    <recommendedName>
        <fullName evidence="4 12">Cysteine synthase</fullName>
        <ecNumber evidence="4 12">2.5.1.47</ecNumber>
    </recommendedName>
</protein>
<evidence type="ECO:0000256" key="5">
    <source>
        <dbReference type="ARBA" id="ARBA00022605"/>
    </source>
</evidence>
<sequence length="309" mass="32806">MNIANSMIDLVGKTPLVRINRIAKDAQAEVVAKLESMNPCSSVKDRIGYNMVQAAIDSGMTTKDTVFVEATSGNTGIGIAFTCAVRGFPLILTMPESMSQERRALLKGFGAELILTPAAKGMTGAVEEANRIAAENPNAIHLQQFANKANPEIHRKTTAQEILTDTDGNIDIFIAGVGTGGTITGVGEVLKQHNKNIQCIAVEPEASPVLSGGAPGPHAIQGIGAGFVPEVLNTEIYDEIVRVSNEDALTMARRLMKEEGIMCGISSGAIAHAAMQIATRPENKGKRIVFIVCDTAERYLSTPLFTEAD</sequence>
<evidence type="ECO:0000256" key="3">
    <source>
        <dbReference type="ARBA" id="ARBA00007103"/>
    </source>
</evidence>
<dbReference type="InterPro" id="IPR005859">
    <property type="entry name" value="CysK"/>
</dbReference>
<comment type="catalytic activity">
    <reaction evidence="9 12">
        <text>O-acetyl-L-serine + hydrogen sulfide = L-cysteine + acetate</text>
        <dbReference type="Rhea" id="RHEA:14829"/>
        <dbReference type="ChEBI" id="CHEBI:29919"/>
        <dbReference type="ChEBI" id="CHEBI:30089"/>
        <dbReference type="ChEBI" id="CHEBI:35235"/>
        <dbReference type="ChEBI" id="CHEBI:58340"/>
        <dbReference type="EC" id="2.5.1.47"/>
    </reaction>
</comment>
<keyword evidence="5 12" id="KW-0028">Amino-acid biosynthesis</keyword>
<dbReference type="UniPathway" id="UPA00136">
    <property type="reaction ID" value="UER00200"/>
</dbReference>
<feature type="domain" description="Tryptophan synthase beta chain-like PALP" evidence="13">
    <location>
        <begin position="9"/>
        <end position="294"/>
    </location>
</feature>
<dbReference type="AlphaFoldDB" id="A0A1B7XN33"/>
<evidence type="ECO:0000313" key="15">
    <source>
        <dbReference type="Proteomes" id="UP000091979"/>
    </source>
</evidence>
<dbReference type="CDD" id="cd01561">
    <property type="entry name" value="CBS_like"/>
    <property type="match status" value="1"/>
</dbReference>
<evidence type="ECO:0000256" key="8">
    <source>
        <dbReference type="ARBA" id="ARBA00023192"/>
    </source>
</evidence>
<dbReference type="EMBL" id="JXMS01000002">
    <property type="protein sequence ID" value="OBQ56899.1"/>
    <property type="molecule type" value="Genomic_DNA"/>
</dbReference>
<dbReference type="NCBIfam" id="TIGR01136">
    <property type="entry name" value="cysKM"/>
    <property type="match status" value="1"/>
</dbReference>
<dbReference type="STRING" id="1560234.SP90_02260"/>
<feature type="modified residue" description="N6-(pyridoxal phosphate)lysine" evidence="11">
    <location>
        <position position="44"/>
    </location>
</feature>
<dbReference type="Pfam" id="PF00291">
    <property type="entry name" value="PALP"/>
    <property type="match status" value="1"/>
</dbReference>
<evidence type="ECO:0000256" key="2">
    <source>
        <dbReference type="ARBA" id="ARBA00004962"/>
    </source>
</evidence>
<evidence type="ECO:0000256" key="1">
    <source>
        <dbReference type="ARBA" id="ARBA00001933"/>
    </source>
</evidence>
<dbReference type="InterPro" id="IPR005856">
    <property type="entry name" value="Cys_synth"/>
</dbReference>
<evidence type="ECO:0000256" key="9">
    <source>
        <dbReference type="ARBA" id="ARBA00047931"/>
    </source>
</evidence>
<dbReference type="InterPro" id="IPR001216">
    <property type="entry name" value="P-phosphate_BS"/>
</dbReference>
<comment type="cofactor">
    <cofactor evidence="1 10 12">
        <name>pyridoxal 5'-phosphate</name>
        <dbReference type="ChEBI" id="CHEBI:597326"/>
    </cofactor>
</comment>
<dbReference type="FunFam" id="3.40.50.1100:FF:000067">
    <property type="entry name" value="Cysteine synthase"/>
    <property type="match status" value="1"/>
</dbReference>
<dbReference type="EC" id="2.5.1.47" evidence="4 12"/>
<dbReference type="PANTHER" id="PTHR10314">
    <property type="entry name" value="CYSTATHIONINE BETA-SYNTHASE"/>
    <property type="match status" value="1"/>
</dbReference>
<keyword evidence="6 12" id="KW-0808">Transferase</keyword>